<reference evidence="1 4" key="1">
    <citation type="journal article" date="2018" name="Int. J. Syst. Evol. Microbiol.">
        <title>Draft Genome Sequence of Faecalimonas umbilicata JCM 30896T, an Acetate-Producing Bacterium Isolated from Human Feces.</title>
        <authorList>
            <person name="Sakamoto M."/>
            <person name="Ikeyama N."/>
            <person name="Yuki M."/>
            <person name="Ohkuma M."/>
        </authorList>
    </citation>
    <scope>NUCLEOTIDE SEQUENCE [LARGE SCALE GENOMIC DNA]</scope>
    <source>
        <strain evidence="1 4">EGH7</strain>
    </source>
</reference>
<dbReference type="AlphaFoldDB" id="A0A4R3JTR5"/>
<protein>
    <submittedName>
        <fullName evidence="2">NRPS condensation-like uncharacterized protein</fullName>
    </submittedName>
</protein>
<gene>
    <name evidence="2" type="ORF">EDD74_10498</name>
    <name evidence="1" type="ORF">FAEUMB_28360</name>
</gene>
<dbReference type="Pfam" id="PF07247">
    <property type="entry name" value="AATase"/>
    <property type="match status" value="1"/>
</dbReference>
<dbReference type="Gene3D" id="3.30.559.30">
    <property type="entry name" value="Nonribosomal peptide synthetase, condensation domain"/>
    <property type="match status" value="1"/>
</dbReference>
<reference evidence="2 3" key="2">
    <citation type="submission" date="2019-03" db="EMBL/GenBank/DDBJ databases">
        <title>Genomic Encyclopedia of Type Strains, Phase IV (KMG-IV): sequencing the most valuable type-strain genomes for metagenomic binning, comparative biology and taxonomic classification.</title>
        <authorList>
            <person name="Goeker M."/>
        </authorList>
    </citation>
    <scope>NUCLEOTIDE SEQUENCE [LARGE SCALE GENOMIC DNA]</scope>
    <source>
        <strain evidence="2 3">DSM 103426</strain>
    </source>
</reference>
<dbReference type="EMBL" id="SLZV01000004">
    <property type="protein sequence ID" value="TCS69342.1"/>
    <property type="molecule type" value="Genomic_DNA"/>
</dbReference>
<dbReference type="EMBL" id="BHEO01000008">
    <property type="protein sequence ID" value="GBU06295.1"/>
    <property type="molecule type" value="Genomic_DNA"/>
</dbReference>
<dbReference type="Gene3D" id="3.30.559.10">
    <property type="entry name" value="Chloramphenicol acetyltransferase-like domain"/>
    <property type="match status" value="1"/>
</dbReference>
<evidence type="ECO:0000313" key="3">
    <source>
        <dbReference type="Proteomes" id="UP000294613"/>
    </source>
</evidence>
<dbReference type="InterPro" id="IPR010828">
    <property type="entry name" value="Atf2/Sli1-like"/>
</dbReference>
<organism evidence="2 3">
    <name type="scientific">Faecalimonas umbilicata</name>
    <dbReference type="NCBI Taxonomy" id="1912855"/>
    <lineage>
        <taxon>Bacteria</taxon>
        <taxon>Bacillati</taxon>
        <taxon>Bacillota</taxon>
        <taxon>Clostridia</taxon>
        <taxon>Lachnospirales</taxon>
        <taxon>Lachnospiraceae</taxon>
        <taxon>Faecalimonas</taxon>
    </lineage>
</organism>
<comment type="caution">
    <text evidence="2">The sequence shown here is derived from an EMBL/GenBank/DDBJ whole genome shotgun (WGS) entry which is preliminary data.</text>
</comment>
<dbReference type="RefSeq" id="WP_008975364.1">
    <property type="nucleotide sequence ID" value="NZ_BHEO01000008.1"/>
</dbReference>
<proteinExistence type="predicted"/>
<evidence type="ECO:0000313" key="2">
    <source>
        <dbReference type="EMBL" id="TCS69342.1"/>
    </source>
</evidence>
<accession>A0A4R3JTR5</accession>
<dbReference type="InterPro" id="IPR023213">
    <property type="entry name" value="CAT-like_dom_sf"/>
</dbReference>
<evidence type="ECO:0000313" key="4">
    <source>
        <dbReference type="Proteomes" id="UP000702954"/>
    </source>
</evidence>
<dbReference type="Proteomes" id="UP000294613">
    <property type="component" value="Unassembled WGS sequence"/>
</dbReference>
<sequence length="424" mass="49125">MNNRNQWLKLDLSGNVYPTLQRKSFSSVFRVSVTLKEKVDPQILQKAYEKTLPRFPSLKVALRKGLFWRYLEPNKNPVPQVERDVKNPCMPMDFKTKHRYLIRLYYYECQISFEVFHSLADGLGAVTFLKTLTAVYLRMRGVKIPDEEGILSVEEEPKREELEDSYMKYANSKVTPKRSQGSAYRVRGTKEPFYTLNIISGSMSVSDLKTASKKYGVTITEYLNAVLVYALIENQKRSKVWREKPVRIAMPVNLRQFFPSKTLRNFITMIYPGVDPRMGEYSFEEILKEIHYYMRYHINEKFLNADITTNAKTLQSPLIRIVPLCIKDIVVKQFYKHVQDCQSSAGLTNPGIIKVPAEMEPYLERFDVLMGQPFSARTNCAIVSYNGLTTINFASSIVENDIERVFFRKLVEEGVAVTIQSNRD</sequence>
<evidence type="ECO:0000313" key="1">
    <source>
        <dbReference type="EMBL" id="GBU06295.1"/>
    </source>
</evidence>
<dbReference type="Proteomes" id="UP000702954">
    <property type="component" value="Unassembled WGS sequence"/>
</dbReference>
<name>A0A4R3JTR5_9FIRM</name>
<keyword evidence="4" id="KW-1185">Reference proteome</keyword>